<dbReference type="PANTHER" id="PTHR44757">
    <property type="entry name" value="DIGUANYLATE CYCLASE DGCP"/>
    <property type="match status" value="1"/>
</dbReference>
<name>A0A4P0YAE1_KLEPN</name>
<dbReference type="InterPro" id="IPR001633">
    <property type="entry name" value="EAL_dom"/>
</dbReference>
<dbReference type="Gene3D" id="3.20.20.450">
    <property type="entry name" value="EAL domain"/>
    <property type="match status" value="1"/>
</dbReference>
<dbReference type="Proteomes" id="UP000507695">
    <property type="component" value="Unassembled WGS sequence"/>
</dbReference>
<protein>
    <submittedName>
        <fullName evidence="2">Diguanylate cyclase/cyclic diguanylate phosphodiesterase</fullName>
    </submittedName>
</protein>
<dbReference type="PANTHER" id="PTHR44757:SF2">
    <property type="entry name" value="BIOFILM ARCHITECTURE MAINTENANCE PROTEIN MBAA"/>
    <property type="match status" value="1"/>
</dbReference>
<dbReference type="InterPro" id="IPR052155">
    <property type="entry name" value="Biofilm_reg_signaling"/>
</dbReference>
<proteinExistence type="predicted"/>
<dbReference type="CDD" id="cd01948">
    <property type="entry name" value="EAL"/>
    <property type="match status" value="1"/>
</dbReference>
<dbReference type="EMBL" id="CABDVL010000003">
    <property type="protein sequence ID" value="VTM57323.1"/>
    <property type="molecule type" value="Genomic_DNA"/>
</dbReference>
<dbReference type="InterPro" id="IPR035919">
    <property type="entry name" value="EAL_sf"/>
</dbReference>
<evidence type="ECO:0000313" key="2">
    <source>
        <dbReference type="EMBL" id="VTM57323.1"/>
    </source>
</evidence>
<organism evidence="2">
    <name type="scientific">Klebsiella pneumoniae</name>
    <dbReference type="NCBI Taxonomy" id="573"/>
    <lineage>
        <taxon>Bacteria</taxon>
        <taxon>Pseudomonadati</taxon>
        <taxon>Pseudomonadota</taxon>
        <taxon>Gammaproteobacteria</taxon>
        <taxon>Enterobacterales</taxon>
        <taxon>Enterobacteriaceae</taxon>
        <taxon>Klebsiella/Raoultella group</taxon>
        <taxon>Klebsiella</taxon>
        <taxon>Klebsiella pneumoniae complex</taxon>
    </lineage>
</organism>
<gene>
    <name evidence="2" type="primary">cph2_4</name>
    <name evidence="2" type="ORF">NCTC9183_04796</name>
</gene>
<evidence type="ECO:0000259" key="1">
    <source>
        <dbReference type="PROSITE" id="PS50883"/>
    </source>
</evidence>
<reference evidence="2" key="1">
    <citation type="submission" date="2019-04" db="EMBL/GenBank/DDBJ databases">
        <authorList>
            <consortium name="Pathogen Informatics"/>
        </authorList>
    </citation>
    <scope>NUCLEOTIDE SEQUENCE</scope>
    <source>
        <strain evidence="2">NCTC9183</strain>
    </source>
</reference>
<dbReference type="SMART" id="SM00052">
    <property type="entry name" value="EAL"/>
    <property type="match status" value="1"/>
</dbReference>
<accession>A0A4P0YAE1</accession>
<dbReference type="SUPFAM" id="SSF141868">
    <property type="entry name" value="EAL domain-like"/>
    <property type="match status" value="1"/>
</dbReference>
<dbReference type="PROSITE" id="PS50883">
    <property type="entry name" value="EAL"/>
    <property type="match status" value="1"/>
</dbReference>
<feature type="domain" description="EAL" evidence="1">
    <location>
        <begin position="24"/>
        <end position="187"/>
    </location>
</feature>
<dbReference type="Pfam" id="PF00563">
    <property type="entry name" value="EAL"/>
    <property type="match status" value="1"/>
</dbReference>
<sequence>MRRKKGSGHVQIFRPGMLQRLQENKSFEDDLLQALAHDEFKVYYQPIADTVTREIYGYEALVRWFHPVRGGRAADGVYSGAEKIGLINALGEWVLKTACAEAASWATPLKVSVNVSPIQLMNTSLTDTIIGCCIRPASIRDVLIWRSPSRTYSMRTPVRWKFSASCASWAFRSPSMTLVPAILPCPV</sequence>
<dbReference type="AlphaFoldDB" id="A0A4P0YAE1"/>